<keyword evidence="1" id="KW-1133">Transmembrane helix</keyword>
<keyword evidence="1" id="KW-0472">Membrane</keyword>
<keyword evidence="1" id="KW-0812">Transmembrane</keyword>
<feature type="transmembrane region" description="Helical" evidence="1">
    <location>
        <begin position="63"/>
        <end position="85"/>
    </location>
</feature>
<dbReference type="EMBL" id="CP110615">
    <property type="protein sequence ID" value="UZJ23467.1"/>
    <property type="molecule type" value="Genomic_DNA"/>
</dbReference>
<dbReference type="Proteomes" id="UP001164965">
    <property type="component" value="Chromosome"/>
</dbReference>
<evidence type="ECO:0000256" key="1">
    <source>
        <dbReference type="SAM" id="Phobius"/>
    </source>
</evidence>
<gene>
    <name evidence="2" type="ORF">RHODO2019_09490</name>
</gene>
<sequence length="140" mass="16164">MSERLRPTPWQWLGYAFGRGLPAELRPWVLEDLTGDRWVLRHLVRTLAQWAPTLLLLALPGPLLLRASLPFLVLVGCLYVSVSYLEETRAHRLLKHGIPAEVGTRADAERRDHRELVRGAELSLRRAAEKPGRDRSFRRW</sequence>
<reference evidence="2" key="1">
    <citation type="submission" date="2022-10" db="EMBL/GenBank/DDBJ databases">
        <title>Rhodococcus sp.75.</title>
        <authorList>
            <person name="Sun M."/>
        </authorList>
    </citation>
    <scope>NUCLEOTIDE SEQUENCE</scope>
    <source>
        <strain evidence="2">75</strain>
    </source>
</reference>
<organism evidence="2 3">
    <name type="scientific">Rhodococcus antarcticus</name>
    <dbReference type="NCBI Taxonomy" id="2987751"/>
    <lineage>
        <taxon>Bacteria</taxon>
        <taxon>Bacillati</taxon>
        <taxon>Actinomycetota</taxon>
        <taxon>Actinomycetes</taxon>
        <taxon>Mycobacteriales</taxon>
        <taxon>Nocardiaceae</taxon>
        <taxon>Rhodococcus</taxon>
    </lineage>
</organism>
<dbReference type="InterPro" id="IPR035197">
    <property type="entry name" value="DUF5313"/>
</dbReference>
<proteinExistence type="predicted"/>
<evidence type="ECO:0000313" key="3">
    <source>
        <dbReference type="Proteomes" id="UP001164965"/>
    </source>
</evidence>
<name>A0ABY6NVQ7_9NOCA</name>
<protein>
    <submittedName>
        <fullName evidence="2">DUF5313 domain-containing protein</fullName>
    </submittedName>
</protein>
<evidence type="ECO:0000313" key="2">
    <source>
        <dbReference type="EMBL" id="UZJ23467.1"/>
    </source>
</evidence>
<dbReference type="RefSeq" id="WP_265381574.1">
    <property type="nucleotide sequence ID" value="NZ_CP110615.1"/>
</dbReference>
<keyword evidence="3" id="KW-1185">Reference proteome</keyword>
<accession>A0ABY6NVQ7</accession>
<dbReference type="Pfam" id="PF17240">
    <property type="entry name" value="DUF5313"/>
    <property type="match status" value="1"/>
</dbReference>